<accession>A0A8S5S247</accession>
<sequence length="32" mass="3867">MEKYYKRITVEYLKSSRLTTLLSYSFVNICSE</sequence>
<reference evidence="1" key="1">
    <citation type="journal article" date="2021" name="Proc. Natl. Acad. Sci. U.S.A.">
        <title>A Catalog of Tens of Thousands of Viruses from Human Metagenomes Reveals Hidden Associations with Chronic Diseases.</title>
        <authorList>
            <person name="Tisza M.J."/>
            <person name="Buck C.B."/>
        </authorList>
    </citation>
    <scope>NUCLEOTIDE SEQUENCE</scope>
    <source>
        <strain evidence="1">CtCIv11</strain>
    </source>
</reference>
<organism evidence="1">
    <name type="scientific">Siphoviridae sp. ctCIv11</name>
    <dbReference type="NCBI Taxonomy" id="2827806"/>
    <lineage>
        <taxon>Viruses</taxon>
        <taxon>Duplodnaviria</taxon>
        <taxon>Heunggongvirae</taxon>
        <taxon>Uroviricota</taxon>
        <taxon>Caudoviricetes</taxon>
    </lineage>
</organism>
<evidence type="ECO:0000313" key="1">
    <source>
        <dbReference type="EMBL" id="DAF45062.1"/>
    </source>
</evidence>
<protein>
    <submittedName>
        <fullName evidence="1">Uncharacterized protein</fullName>
    </submittedName>
</protein>
<proteinExistence type="predicted"/>
<dbReference type="EMBL" id="BK032513">
    <property type="protein sequence ID" value="DAF45062.1"/>
    <property type="molecule type" value="Genomic_DNA"/>
</dbReference>
<name>A0A8S5S247_9CAUD</name>